<accession>A0ABR2YJ27</accession>
<dbReference type="Proteomes" id="UP001491310">
    <property type="component" value="Unassembled WGS sequence"/>
</dbReference>
<gene>
    <name evidence="2" type="ORF">WJX75_002816</name>
</gene>
<organism evidence="2 3">
    <name type="scientific">Coccomyxa subellipsoidea</name>
    <dbReference type="NCBI Taxonomy" id="248742"/>
    <lineage>
        <taxon>Eukaryota</taxon>
        <taxon>Viridiplantae</taxon>
        <taxon>Chlorophyta</taxon>
        <taxon>core chlorophytes</taxon>
        <taxon>Trebouxiophyceae</taxon>
        <taxon>Trebouxiophyceae incertae sedis</taxon>
        <taxon>Coccomyxaceae</taxon>
        <taxon>Coccomyxa</taxon>
    </lineage>
</organism>
<feature type="domain" description="RAP" evidence="1">
    <location>
        <begin position="380"/>
        <end position="438"/>
    </location>
</feature>
<keyword evidence="3" id="KW-1185">Reference proteome</keyword>
<dbReference type="InterPro" id="IPR050870">
    <property type="entry name" value="FAST_kinase"/>
</dbReference>
<dbReference type="Pfam" id="PF08373">
    <property type="entry name" value="RAP"/>
    <property type="match status" value="1"/>
</dbReference>
<dbReference type="PANTHER" id="PTHR21228:SF40">
    <property type="entry name" value="LD45607P"/>
    <property type="match status" value="1"/>
</dbReference>
<evidence type="ECO:0000313" key="2">
    <source>
        <dbReference type="EMBL" id="KAK9906492.1"/>
    </source>
</evidence>
<dbReference type="InterPro" id="IPR011335">
    <property type="entry name" value="Restrct_endonuc-II-like"/>
</dbReference>
<comment type="caution">
    <text evidence="2">The sequence shown here is derived from an EMBL/GenBank/DDBJ whole genome shotgun (WGS) entry which is preliminary data.</text>
</comment>
<proteinExistence type="predicted"/>
<sequence>MCACYNRIHRHNPSLKSSCSPIHCQVTCKRFQCLEYPAFAKIVGISSRGLLFIRAAVSIPSETSDRTTRASSKPHSSGNLQRKAVFHLRRLADAAKGISPTLTPARLSKARCREVKDLLAVAGLAPGASKLSGASVDALGAKCLADLLWALGVLGDVHYLQEEMEAVLQVVDFQRQDFTLKGLADVSWSLATAHHWTPKLADLAAEVVVLGGLKEIRANYHFTGLLWSFAILNFDPPNLLNEVPPPQRVASFNPVQLINACWSLCVLQEMQSELFKCLWRELGTRDLTAIENTKHTAAQLSQIKMSSNEGGGALLVTDTHERILEEADRRWRRLLATDDYRMSAQHADTCRALRSMGMDYVIEDVSSGYAVDIAIPELRIAIEIDGPFHFARNVKRRLGPSAMKHRHLIQRGWHVFPLTAEDWISAESSSEALQDLRDLILTQRGAV</sequence>
<dbReference type="PANTHER" id="PTHR21228">
    <property type="entry name" value="FAST LEU-RICH DOMAIN-CONTAINING"/>
    <property type="match status" value="1"/>
</dbReference>
<dbReference type="InterPro" id="IPR013584">
    <property type="entry name" value="RAP"/>
</dbReference>
<reference evidence="2 3" key="1">
    <citation type="journal article" date="2024" name="Nat. Commun.">
        <title>Phylogenomics reveals the evolutionary origins of lichenization in chlorophyte algae.</title>
        <authorList>
            <person name="Puginier C."/>
            <person name="Libourel C."/>
            <person name="Otte J."/>
            <person name="Skaloud P."/>
            <person name="Haon M."/>
            <person name="Grisel S."/>
            <person name="Petersen M."/>
            <person name="Berrin J.G."/>
            <person name="Delaux P.M."/>
            <person name="Dal Grande F."/>
            <person name="Keller J."/>
        </authorList>
    </citation>
    <scope>NUCLEOTIDE SEQUENCE [LARGE SCALE GENOMIC DNA]</scope>
    <source>
        <strain evidence="2 3">SAG 216-7</strain>
    </source>
</reference>
<name>A0ABR2YJ27_9CHLO</name>
<dbReference type="SMART" id="SM00952">
    <property type="entry name" value="RAP"/>
    <property type="match status" value="1"/>
</dbReference>
<dbReference type="PROSITE" id="PS51286">
    <property type="entry name" value="RAP"/>
    <property type="match status" value="1"/>
</dbReference>
<evidence type="ECO:0000259" key="1">
    <source>
        <dbReference type="PROSITE" id="PS51286"/>
    </source>
</evidence>
<dbReference type="Gene3D" id="3.40.960.10">
    <property type="entry name" value="VSR Endonuclease"/>
    <property type="match status" value="1"/>
</dbReference>
<dbReference type="SUPFAM" id="SSF52980">
    <property type="entry name" value="Restriction endonuclease-like"/>
    <property type="match status" value="1"/>
</dbReference>
<protein>
    <recommendedName>
        <fullName evidence="1">RAP domain-containing protein</fullName>
    </recommendedName>
</protein>
<dbReference type="EMBL" id="JALJOT010000010">
    <property type="protein sequence ID" value="KAK9906492.1"/>
    <property type="molecule type" value="Genomic_DNA"/>
</dbReference>
<evidence type="ECO:0000313" key="3">
    <source>
        <dbReference type="Proteomes" id="UP001491310"/>
    </source>
</evidence>